<name>A0A9P8EQ58_AURME</name>
<protein>
    <submittedName>
        <fullName evidence="1">Uncharacterized protein</fullName>
    </submittedName>
</protein>
<feature type="non-terminal residue" evidence="1">
    <location>
        <position position="79"/>
    </location>
</feature>
<comment type="caution">
    <text evidence="1">The sequence shown here is derived from an EMBL/GenBank/DDBJ whole genome shotgun (WGS) entry which is preliminary data.</text>
</comment>
<evidence type="ECO:0000313" key="1">
    <source>
        <dbReference type="EMBL" id="KAG9696340.1"/>
    </source>
</evidence>
<accession>A0A9P8EQ58</accession>
<gene>
    <name evidence="1" type="ORF">KCU76_g3779</name>
</gene>
<reference evidence="1" key="1">
    <citation type="journal article" date="2021" name="J Fungi (Basel)">
        <title>Virulence traits and population genomics of the black yeast Aureobasidium melanogenum.</title>
        <authorList>
            <person name="Cernosa A."/>
            <person name="Sun X."/>
            <person name="Gostincar C."/>
            <person name="Fang C."/>
            <person name="Gunde-Cimerman N."/>
            <person name="Song Z."/>
        </authorList>
    </citation>
    <scope>NUCLEOTIDE SEQUENCE</scope>
    <source>
        <strain evidence="1">EXF-9911</strain>
    </source>
</reference>
<dbReference type="AlphaFoldDB" id="A0A9P8EQ58"/>
<proteinExistence type="predicted"/>
<dbReference type="EMBL" id="JAHFXF010000104">
    <property type="protein sequence ID" value="KAG9696340.1"/>
    <property type="molecule type" value="Genomic_DNA"/>
</dbReference>
<reference evidence="1" key="2">
    <citation type="submission" date="2021-08" db="EMBL/GenBank/DDBJ databases">
        <authorList>
            <person name="Gostincar C."/>
            <person name="Sun X."/>
            <person name="Song Z."/>
            <person name="Gunde-Cimerman N."/>
        </authorList>
    </citation>
    <scope>NUCLEOTIDE SEQUENCE</scope>
    <source>
        <strain evidence="1">EXF-9911</strain>
    </source>
</reference>
<evidence type="ECO:0000313" key="2">
    <source>
        <dbReference type="Proteomes" id="UP000779574"/>
    </source>
</evidence>
<organism evidence="1 2">
    <name type="scientific">Aureobasidium melanogenum</name>
    <name type="common">Aureobasidium pullulans var. melanogenum</name>
    <dbReference type="NCBI Taxonomy" id="46634"/>
    <lineage>
        <taxon>Eukaryota</taxon>
        <taxon>Fungi</taxon>
        <taxon>Dikarya</taxon>
        <taxon>Ascomycota</taxon>
        <taxon>Pezizomycotina</taxon>
        <taxon>Dothideomycetes</taxon>
        <taxon>Dothideomycetidae</taxon>
        <taxon>Dothideales</taxon>
        <taxon>Saccotheciaceae</taxon>
        <taxon>Aureobasidium</taxon>
    </lineage>
</organism>
<sequence>MANSNPSSIRTTTVNPRGGHLAWRFAGAEKPESAVLLDDGVRVIDAIKVEGRLLKPGEVVDDNVAYSIKVREDVDKGAY</sequence>
<dbReference type="Proteomes" id="UP000779574">
    <property type="component" value="Unassembled WGS sequence"/>
</dbReference>